<evidence type="ECO:0000256" key="1">
    <source>
        <dbReference type="SAM" id="SignalP"/>
    </source>
</evidence>
<proteinExistence type="predicted"/>
<comment type="caution">
    <text evidence="2">The sequence shown here is derived from an EMBL/GenBank/DDBJ whole genome shotgun (WGS) entry which is preliminary data.</text>
</comment>
<accession>A0A2A2L8E3</accession>
<feature type="signal peptide" evidence="1">
    <location>
        <begin position="1"/>
        <end position="17"/>
    </location>
</feature>
<reference evidence="2 3" key="1">
    <citation type="journal article" date="2017" name="Curr. Biol.">
        <title>Genome architecture and evolution of a unichromosomal asexual nematode.</title>
        <authorList>
            <person name="Fradin H."/>
            <person name="Zegar C."/>
            <person name="Gutwein M."/>
            <person name="Lucas J."/>
            <person name="Kovtun M."/>
            <person name="Corcoran D."/>
            <person name="Baugh L.R."/>
            <person name="Kiontke K."/>
            <person name="Gunsalus K."/>
            <person name="Fitch D.H."/>
            <person name="Piano F."/>
        </authorList>
    </citation>
    <scope>NUCLEOTIDE SEQUENCE [LARGE SCALE GENOMIC DNA]</scope>
    <source>
        <strain evidence="2">PF1309</strain>
    </source>
</reference>
<evidence type="ECO:0000313" key="3">
    <source>
        <dbReference type="Proteomes" id="UP000218231"/>
    </source>
</evidence>
<dbReference type="AlphaFoldDB" id="A0A2A2L8E3"/>
<feature type="chain" id="PRO_5012584464" description="Secreted protein" evidence="1">
    <location>
        <begin position="18"/>
        <end position="405"/>
    </location>
</feature>
<protein>
    <recommendedName>
        <fullName evidence="4">Secreted protein</fullName>
    </recommendedName>
</protein>
<evidence type="ECO:0008006" key="4">
    <source>
        <dbReference type="Google" id="ProtNLM"/>
    </source>
</evidence>
<evidence type="ECO:0000313" key="2">
    <source>
        <dbReference type="EMBL" id="PAV82408.1"/>
    </source>
</evidence>
<gene>
    <name evidence="2" type="ORF">WR25_16413</name>
</gene>
<name>A0A2A2L8E3_9BILA</name>
<sequence length="405" mass="45310">MYSLFSVLSITLFSVAALFESVILSSIADSACVLCMSLPIVYSTRVVALVCSEIGVVELGTFFCSKLHWLATILVFDDESNSCWFIVAIEHGCECNGNDSRLEGAFEFIDASQIRCKRCLNMLSGIAFQVQTIDGIGNPSQLVRSLHLISFFHIIVDCGKDFLGFDESSSNWCSLVGGDLLDNMTLVLLFSFVDEGTVSHFGRSLDDSSIHDLLQFLNPFLGNLLELHLLRECNCEVLRLIASSLRSQIVFATESWSNADQWYLHGIMRLTPVVSDRMDFLLTCWSAEHQRFTASSNELGDFFLVEGYVLGCKLSVNQSLIVSEFFSGQLSLAAIPGLTPSEWLSEFCWLTVHVFDGQFHLIFFTLNEPPLQSFDVLCLDSPANFLLIQCLLQLLLNPDDVRRRF</sequence>
<organism evidence="2 3">
    <name type="scientific">Diploscapter pachys</name>
    <dbReference type="NCBI Taxonomy" id="2018661"/>
    <lineage>
        <taxon>Eukaryota</taxon>
        <taxon>Metazoa</taxon>
        <taxon>Ecdysozoa</taxon>
        <taxon>Nematoda</taxon>
        <taxon>Chromadorea</taxon>
        <taxon>Rhabditida</taxon>
        <taxon>Rhabditina</taxon>
        <taxon>Rhabditomorpha</taxon>
        <taxon>Rhabditoidea</taxon>
        <taxon>Rhabditidae</taxon>
        <taxon>Diploscapter</taxon>
    </lineage>
</organism>
<dbReference type="Proteomes" id="UP000218231">
    <property type="component" value="Unassembled WGS sequence"/>
</dbReference>
<keyword evidence="3" id="KW-1185">Reference proteome</keyword>
<keyword evidence="1" id="KW-0732">Signal</keyword>
<dbReference type="EMBL" id="LIAE01007051">
    <property type="protein sequence ID" value="PAV82408.1"/>
    <property type="molecule type" value="Genomic_DNA"/>
</dbReference>